<protein>
    <submittedName>
        <fullName evidence="1">Variable surface protein Vir4</fullName>
    </submittedName>
</protein>
<evidence type="ECO:0000313" key="1">
    <source>
        <dbReference type="EMBL" id="KMZ82513.1"/>
    </source>
</evidence>
<name>A0A0J9V8X6_PLAVI</name>
<dbReference type="InterPro" id="IPR008780">
    <property type="entry name" value="Plasmodium_Vir"/>
</dbReference>
<gene>
    <name evidence="1" type="ORF">PVIIG_06391</name>
</gene>
<proteinExistence type="predicted"/>
<dbReference type="EMBL" id="KQ234173">
    <property type="protein sequence ID" value="KMZ82513.1"/>
    <property type="molecule type" value="Genomic_DNA"/>
</dbReference>
<evidence type="ECO:0000313" key="2">
    <source>
        <dbReference type="Proteomes" id="UP000053562"/>
    </source>
</evidence>
<dbReference type="AlphaFoldDB" id="A0A0J9V8X6"/>
<sequence>MNFDNDDLKDYNNECDKLNEPYNTPGVKKICKQVLKFLKTKAFRLDHEDSVRDDCVLLNYWIYEKLYNGMNLFKMNQMNLIIKNVNLLLLSLLKITGKKERNCMNTVLITKQYVDKLITTINARNIILTLRKKLNYIKNSKRFVLLRKRINHKIMIKERKRIKKKHWKIRKNTMKKRKKKRTTHNQKNYHNNKKKPLKKIIHMMLPSQQVKCLLNLLPLYGVEFPTLQ</sequence>
<organism evidence="1 2">
    <name type="scientific">Plasmodium vivax India VII</name>
    <dbReference type="NCBI Taxonomy" id="1077284"/>
    <lineage>
        <taxon>Eukaryota</taxon>
        <taxon>Sar</taxon>
        <taxon>Alveolata</taxon>
        <taxon>Apicomplexa</taxon>
        <taxon>Aconoidasida</taxon>
        <taxon>Haemosporida</taxon>
        <taxon>Plasmodiidae</taxon>
        <taxon>Plasmodium</taxon>
        <taxon>Plasmodium (Plasmodium)</taxon>
    </lineage>
</organism>
<dbReference type="Pfam" id="PF05795">
    <property type="entry name" value="Plasmodium_Vir"/>
    <property type="match status" value="1"/>
</dbReference>
<reference evidence="1 2" key="1">
    <citation type="submission" date="2011-08" db="EMBL/GenBank/DDBJ databases">
        <title>The Genome Sequence of Plasmodium vivax India VII.</title>
        <authorList>
            <consortium name="The Broad Institute Genome Sequencing Platform"/>
            <consortium name="The Broad Institute Genome Sequencing Center for Infectious Disease"/>
            <person name="Neafsey D."/>
            <person name="Carlton J."/>
            <person name="Barnwell J."/>
            <person name="Collins W."/>
            <person name="Escalante A."/>
            <person name="Mullikin J."/>
            <person name="Saul A."/>
            <person name="Guigo R."/>
            <person name="Camara F."/>
            <person name="Young S.K."/>
            <person name="Zeng Q."/>
            <person name="Gargeya S."/>
            <person name="Fitzgerald M."/>
            <person name="Haas B."/>
            <person name="Abouelleil A."/>
            <person name="Alvarado L."/>
            <person name="Arachchi H.M."/>
            <person name="Berlin A."/>
            <person name="Brown A."/>
            <person name="Chapman S.B."/>
            <person name="Chen Z."/>
            <person name="Dunbar C."/>
            <person name="Freedman E."/>
            <person name="Gearin G."/>
            <person name="Gellesch M."/>
            <person name="Goldberg J."/>
            <person name="Griggs A."/>
            <person name="Gujja S."/>
            <person name="Heiman D."/>
            <person name="Howarth C."/>
            <person name="Larson L."/>
            <person name="Lui A."/>
            <person name="MacDonald P.J.P."/>
            <person name="Montmayeur A."/>
            <person name="Murphy C."/>
            <person name="Neiman D."/>
            <person name="Pearson M."/>
            <person name="Priest M."/>
            <person name="Roberts A."/>
            <person name="Saif S."/>
            <person name="Shea T."/>
            <person name="Shenoy N."/>
            <person name="Sisk P."/>
            <person name="Stolte C."/>
            <person name="Sykes S."/>
            <person name="Wortman J."/>
            <person name="Nusbaum C."/>
            <person name="Birren B."/>
        </authorList>
    </citation>
    <scope>NUCLEOTIDE SEQUENCE [LARGE SCALE GENOMIC DNA]</scope>
    <source>
        <strain evidence="1 2">India VII</strain>
    </source>
</reference>
<dbReference type="Proteomes" id="UP000053562">
    <property type="component" value="Unassembled WGS sequence"/>
</dbReference>
<accession>A0A0J9V8X6</accession>